<dbReference type="Pfam" id="PF12826">
    <property type="entry name" value="HHH_2"/>
    <property type="match status" value="1"/>
</dbReference>
<dbReference type="SMART" id="SM00532">
    <property type="entry name" value="LIGANc"/>
    <property type="match status" value="1"/>
</dbReference>
<dbReference type="InterPro" id="IPR012340">
    <property type="entry name" value="NA-bd_OB-fold"/>
</dbReference>
<dbReference type="PANTHER" id="PTHR23389">
    <property type="entry name" value="CHROMOSOME TRANSMISSION FIDELITY FACTOR 18"/>
    <property type="match status" value="1"/>
</dbReference>
<dbReference type="Pfam" id="PF00533">
    <property type="entry name" value="BRCT"/>
    <property type="match status" value="1"/>
</dbReference>
<organism evidence="16 17">
    <name type="scientific">Candidatus Promineifilum breve</name>
    <dbReference type="NCBI Taxonomy" id="1806508"/>
    <lineage>
        <taxon>Bacteria</taxon>
        <taxon>Bacillati</taxon>
        <taxon>Chloroflexota</taxon>
        <taxon>Ardenticatenia</taxon>
        <taxon>Candidatus Promineifilales</taxon>
        <taxon>Candidatus Promineifilaceae</taxon>
        <taxon>Candidatus Promineifilum</taxon>
    </lineage>
</organism>
<feature type="binding site" evidence="14">
    <location>
        <position position="135"/>
    </location>
    <ligand>
        <name>NAD(+)</name>
        <dbReference type="ChEBI" id="CHEBI:57540"/>
    </ligand>
</feature>
<name>A0A160SYW0_9CHLR</name>
<feature type="domain" description="BRCT" evidence="15">
    <location>
        <begin position="595"/>
        <end position="671"/>
    </location>
</feature>
<dbReference type="InterPro" id="IPR001357">
    <property type="entry name" value="BRCT_dom"/>
</dbReference>
<dbReference type="SMART" id="SM00292">
    <property type="entry name" value="BRCT"/>
    <property type="match status" value="1"/>
</dbReference>
<evidence type="ECO:0000256" key="13">
    <source>
        <dbReference type="ARBA" id="ARBA00060881"/>
    </source>
</evidence>
<dbReference type="PROSITE" id="PS50172">
    <property type="entry name" value="BRCT"/>
    <property type="match status" value="1"/>
</dbReference>
<keyword evidence="11 14" id="KW-0234">DNA repair</keyword>
<dbReference type="EMBL" id="LN890655">
    <property type="protein sequence ID" value="CUS02172.2"/>
    <property type="molecule type" value="Genomic_DNA"/>
</dbReference>
<dbReference type="SUPFAM" id="SSF56091">
    <property type="entry name" value="DNA ligase/mRNA capping enzyme, catalytic domain"/>
    <property type="match status" value="1"/>
</dbReference>
<dbReference type="EC" id="6.5.1.2" evidence="2 14"/>
<dbReference type="FunFam" id="2.40.50.140:FF:000012">
    <property type="entry name" value="DNA ligase"/>
    <property type="match status" value="1"/>
</dbReference>
<dbReference type="Gene3D" id="2.40.50.140">
    <property type="entry name" value="Nucleic acid-binding proteins"/>
    <property type="match status" value="1"/>
</dbReference>
<dbReference type="SUPFAM" id="SSF52113">
    <property type="entry name" value="BRCT domain"/>
    <property type="match status" value="1"/>
</dbReference>
<dbReference type="InterPro" id="IPR004149">
    <property type="entry name" value="Znf_DNAligase_C4"/>
</dbReference>
<evidence type="ECO:0000256" key="5">
    <source>
        <dbReference type="ARBA" id="ARBA00022705"/>
    </source>
</evidence>
<dbReference type="InterPro" id="IPR036420">
    <property type="entry name" value="BRCT_dom_sf"/>
</dbReference>
<keyword evidence="5 14" id="KW-0235">DNA replication</keyword>
<dbReference type="SUPFAM" id="SSF47781">
    <property type="entry name" value="RuvA domain 2-like"/>
    <property type="match status" value="1"/>
</dbReference>
<dbReference type="InterPro" id="IPR013839">
    <property type="entry name" value="DNAligase_adenylation"/>
</dbReference>
<evidence type="ECO:0000256" key="12">
    <source>
        <dbReference type="ARBA" id="ARBA00034005"/>
    </source>
</evidence>
<keyword evidence="10 14" id="KW-0520">NAD</keyword>
<evidence type="ECO:0000256" key="3">
    <source>
        <dbReference type="ARBA" id="ARBA00013308"/>
    </source>
</evidence>
<evidence type="ECO:0000256" key="8">
    <source>
        <dbReference type="ARBA" id="ARBA00022833"/>
    </source>
</evidence>
<feature type="binding site" evidence="14">
    <location>
        <position position="112"/>
    </location>
    <ligand>
        <name>NAD(+)</name>
        <dbReference type="ChEBI" id="CHEBI:57540"/>
    </ligand>
</feature>
<dbReference type="GO" id="GO:0006260">
    <property type="term" value="P:DNA replication"/>
    <property type="evidence" value="ECO:0007669"/>
    <property type="project" value="UniProtKB-KW"/>
</dbReference>
<dbReference type="InterPro" id="IPR003583">
    <property type="entry name" value="Hlx-hairpin-Hlx_DNA-bd_motif"/>
</dbReference>
<keyword evidence="14" id="KW-0464">Manganese</keyword>
<feature type="binding site" evidence="14">
    <location>
        <position position="435"/>
    </location>
    <ligand>
        <name>Zn(2+)</name>
        <dbReference type="ChEBI" id="CHEBI:29105"/>
    </ligand>
</feature>
<dbReference type="SUPFAM" id="SSF50249">
    <property type="entry name" value="Nucleic acid-binding proteins"/>
    <property type="match status" value="1"/>
</dbReference>
<dbReference type="Pfam" id="PF01653">
    <property type="entry name" value="DNA_ligase_aden"/>
    <property type="match status" value="1"/>
</dbReference>
<comment type="similarity">
    <text evidence="13 14">Belongs to the NAD-dependent DNA ligase family. LigA subfamily.</text>
</comment>
<keyword evidence="7 14" id="KW-0227">DNA damage</keyword>
<evidence type="ECO:0000259" key="15">
    <source>
        <dbReference type="PROSITE" id="PS50172"/>
    </source>
</evidence>
<dbReference type="Gene3D" id="6.20.10.30">
    <property type="match status" value="1"/>
</dbReference>
<dbReference type="NCBIfam" id="TIGR00575">
    <property type="entry name" value="dnlj"/>
    <property type="match status" value="1"/>
</dbReference>
<feature type="binding site" evidence="14">
    <location>
        <begin position="80"/>
        <end position="81"/>
    </location>
    <ligand>
        <name>NAD(+)</name>
        <dbReference type="ChEBI" id="CHEBI:57540"/>
    </ligand>
</feature>
<evidence type="ECO:0000256" key="1">
    <source>
        <dbReference type="ARBA" id="ARBA00004067"/>
    </source>
</evidence>
<comment type="catalytic activity">
    <reaction evidence="12 14">
        <text>NAD(+) + (deoxyribonucleotide)n-3'-hydroxyl + 5'-phospho-(deoxyribonucleotide)m = (deoxyribonucleotide)n+m + AMP + beta-nicotinamide D-nucleotide.</text>
        <dbReference type="EC" id="6.5.1.2"/>
    </reaction>
</comment>
<dbReference type="NCBIfam" id="NF005932">
    <property type="entry name" value="PRK07956.1"/>
    <property type="match status" value="1"/>
</dbReference>
<reference evidence="16" key="1">
    <citation type="submission" date="2016-01" db="EMBL/GenBank/DDBJ databases">
        <authorList>
            <person name="Mcilroy J.S."/>
            <person name="Karst M S."/>
            <person name="Albertsen M."/>
        </authorList>
    </citation>
    <scope>NUCLEOTIDE SEQUENCE</scope>
    <source>
        <strain evidence="16">Cfx-K</strain>
    </source>
</reference>
<dbReference type="InterPro" id="IPR001679">
    <property type="entry name" value="DNA_ligase"/>
</dbReference>
<keyword evidence="9 14" id="KW-0460">Magnesium</keyword>
<dbReference type="OrthoDB" id="9759736at2"/>
<dbReference type="Proteomes" id="UP000215027">
    <property type="component" value="Chromosome I"/>
</dbReference>
<dbReference type="Gene3D" id="3.40.50.10190">
    <property type="entry name" value="BRCT domain"/>
    <property type="match status" value="1"/>
</dbReference>
<dbReference type="RefSeq" id="WP_095041818.1">
    <property type="nucleotide sequence ID" value="NZ_LN890655.1"/>
</dbReference>
<feature type="binding site" evidence="14">
    <location>
        <position position="294"/>
    </location>
    <ligand>
        <name>NAD(+)</name>
        <dbReference type="ChEBI" id="CHEBI:57540"/>
    </ligand>
</feature>
<dbReference type="InterPro" id="IPR010994">
    <property type="entry name" value="RuvA_2-like"/>
</dbReference>
<evidence type="ECO:0000256" key="10">
    <source>
        <dbReference type="ARBA" id="ARBA00023027"/>
    </source>
</evidence>
<keyword evidence="8 14" id="KW-0862">Zinc</keyword>
<evidence type="ECO:0000313" key="17">
    <source>
        <dbReference type="Proteomes" id="UP000215027"/>
    </source>
</evidence>
<feature type="binding site" evidence="14">
    <location>
        <position position="318"/>
    </location>
    <ligand>
        <name>NAD(+)</name>
        <dbReference type="ChEBI" id="CHEBI:57540"/>
    </ligand>
</feature>
<dbReference type="HAMAP" id="MF_01588">
    <property type="entry name" value="DNA_ligase_A"/>
    <property type="match status" value="1"/>
</dbReference>
<dbReference type="PANTHER" id="PTHR23389:SF9">
    <property type="entry name" value="DNA LIGASE"/>
    <property type="match status" value="1"/>
</dbReference>
<feature type="active site" description="N6-AMP-lysine intermediate" evidence="14">
    <location>
        <position position="114"/>
    </location>
</feature>
<evidence type="ECO:0000256" key="9">
    <source>
        <dbReference type="ARBA" id="ARBA00022842"/>
    </source>
</evidence>
<dbReference type="FunFam" id="3.30.470.30:FF:000001">
    <property type="entry name" value="DNA ligase"/>
    <property type="match status" value="1"/>
</dbReference>
<dbReference type="InterPro" id="IPR041663">
    <property type="entry name" value="DisA/LigA_HHH"/>
</dbReference>
<feature type="binding site" evidence="14">
    <location>
        <position position="415"/>
    </location>
    <ligand>
        <name>Zn(2+)</name>
        <dbReference type="ChEBI" id="CHEBI:29105"/>
    </ligand>
</feature>
<dbReference type="Gene3D" id="1.10.150.20">
    <property type="entry name" value="5' to 3' exonuclease, C-terminal subdomain"/>
    <property type="match status" value="2"/>
</dbReference>
<comment type="function">
    <text evidence="1 14">DNA ligase that catalyzes the formation of phosphodiester linkages between 5'-phosphoryl and 3'-hydroxyl groups in double-stranded DNA using NAD as a coenzyme and as the energy source for the reaction. It is essential for DNA replication and repair of damaged DNA.</text>
</comment>
<dbReference type="Gene3D" id="3.30.470.30">
    <property type="entry name" value="DNA ligase/mRNA capping enzyme"/>
    <property type="match status" value="1"/>
</dbReference>
<accession>A0A160SYW0</accession>
<evidence type="ECO:0000256" key="7">
    <source>
        <dbReference type="ARBA" id="ARBA00022763"/>
    </source>
</evidence>
<protein>
    <recommendedName>
        <fullName evidence="3 14">DNA ligase</fullName>
        <ecNumber evidence="2 14">6.5.1.2</ecNumber>
    </recommendedName>
    <alternativeName>
        <fullName evidence="14">Polydeoxyribonucleotide synthase [NAD(+)]</fullName>
    </alternativeName>
</protein>
<evidence type="ECO:0000256" key="2">
    <source>
        <dbReference type="ARBA" id="ARBA00012722"/>
    </source>
</evidence>
<keyword evidence="4 14" id="KW-0436">Ligase</keyword>
<feature type="binding site" evidence="14">
    <location>
        <position position="430"/>
    </location>
    <ligand>
        <name>Zn(2+)</name>
        <dbReference type="ChEBI" id="CHEBI:29105"/>
    </ligand>
</feature>
<sequence length="678" mass="73322">MTPEERLNELRIVINYHLYRYHVLDTPVISDAEYDALYLQLQEIESQHPALITPDSPTQRAGAPPSAAFTKVVHPTPILSLMNAFNPDDLRAWRARIGRLLLPDTHLTYVVEPKLDGLTVVLTYRDGRFVQGATRGDGAVGEDVTPNLRTLRSIPKFVPVAPDSALKPPAYLVVRGEVFLPLDKFEALNAERAAAGEAIYMNPRNTAAGSLRQLDPAKTAERPLRLYCYDIVAAEGIVLPATQWERLAYLKELGFPVSPDNRLCAGLEEVVAVYEAWIARRNQINYEVDGVVVKVNDRRIADELGFAGKDPRGAIAMKFAAQEKTTRLIDVQVNVGRTGVLAPNAVLEPVEIGGTMVRNATLHNYDEIARKDIRIGDRVLVKRAGDVIPYVVGPIVDARDGSERPIERPAVCPVCGQPIVQLPDEVALYCENAACPEQLIRRVEYFVSRGAMDITSFGSQTAALLFEQGLIHDVADIYTVQRDDLLGLEGYKEKKVDNLLAGIVASKQQPPERLLTALGVRFVGGVVASLLIDALGGIDAIAAADEAELQAISGIGPQTALSVVAWFANERNRELVEKLRAAGLRLTAERKAATTDSQTLIGQIFVITGTLPTMSREAATALIETHGGKVTGSVSAKTNYLLAGEAAGSKLAKAQQLGVPVIDEAALTALIAGGPPSA</sequence>
<dbReference type="CDD" id="cd00114">
    <property type="entry name" value="LIGANc"/>
    <property type="match status" value="1"/>
</dbReference>
<dbReference type="KEGG" id="pbf:CFX0092_A0291"/>
<dbReference type="InterPro" id="IPR013840">
    <property type="entry name" value="DNAligase_N"/>
</dbReference>
<dbReference type="GO" id="GO:0003911">
    <property type="term" value="F:DNA ligase (NAD+) activity"/>
    <property type="evidence" value="ECO:0007669"/>
    <property type="project" value="UniProtKB-UniRule"/>
</dbReference>
<dbReference type="InterPro" id="IPR004150">
    <property type="entry name" value="NAD_DNA_ligase_OB"/>
</dbReference>
<comment type="cofactor">
    <cofactor evidence="14">
        <name>Mg(2+)</name>
        <dbReference type="ChEBI" id="CHEBI:18420"/>
    </cofactor>
    <cofactor evidence="14">
        <name>Mn(2+)</name>
        <dbReference type="ChEBI" id="CHEBI:29035"/>
    </cofactor>
</comment>
<evidence type="ECO:0000256" key="6">
    <source>
        <dbReference type="ARBA" id="ARBA00022723"/>
    </source>
</evidence>
<keyword evidence="6 14" id="KW-0479">Metal-binding</keyword>
<evidence type="ECO:0000256" key="4">
    <source>
        <dbReference type="ARBA" id="ARBA00022598"/>
    </source>
</evidence>
<feature type="binding site" evidence="14">
    <location>
        <position position="412"/>
    </location>
    <ligand>
        <name>Zn(2+)</name>
        <dbReference type="ChEBI" id="CHEBI:29105"/>
    </ligand>
</feature>
<dbReference type="AlphaFoldDB" id="A0A160SYW0"/>
<evidence type="ECO:0000313" key="16">
    <source>
        <dbReference type="EMBL" id="CUS02172.2"/>
    </source>
</evidence>
<dbReference type="GO" id="GO:0003677">
    <property type="term" value="F:DNA binding"/>
    <property type="evidence" value="ECO:0007669"/>
    <property type="project" value="InterPro"/>
</dbReference>
<dbReference type="GO" id="GO:0046872">
    <property type="term" value="F:metal ion binding"/>
    <property type="evidence" value="ECO:0007669"/>
    <property type="project" value="UniProtKB-KW"/>
</dbReference>
<feature type="binding site" evidence="14">
    <location>
        <begin position="31"/>
        <end position="35"/>
    </location>
    <ligand>
        <name>NAD(+)</name>
        <dbReference type="ChEBI" id="CHEBI:57540"/>
    </ligand>
</feature>
<dbReference type="SMART" id="SM00278">
    <property type="entry name" value="HhH1"/>
    <property type="match status" value="2"/>
</dbReference>
<dbReference type="GO" id="GO:0006281">
    <property type="term" value="P:DNA repair"/>
    <property type="evidence" value="ECO:0007669"/>
    <property type="project" value="UniProtKB-KW"/>
</dbReference>
<feature type="binding site" evidence="14">
    <location>
        <position position="177"/>
    </location>
    <ligand>
        <name>NAD(+)</name>
        <dbReference type="ChEBI" id="CHEBI:57540"/>
    </ligand>
</feature>
<dbReference type="Pfam" id="PF03119">
    <property type="entry name" value="DNA_ligase_ZBD"/>
    <property type="match status" value="1"/>
</dbReference>
<keyword evidence="17" id="KW-1185">Reference proteome</keyword>
<dbReference type="Gene3D" id="1.10.287.610">
    <property type="entry name" value="Helix hairpin bin"/>
    <property type="match status" value="1"/>
</dbReference>
<dbReference type="PIRSF" id="PIRSF001604">
    <property type="entry name" value="LigA"/>
    <property type="match status" value="1"/>
</dbReference>
<dbReference type="Pfam" id="PF03120">
    <property type="entry name" value="OB_DNA_ligase"/>
    <property type="match status" value="1"/>
</dbReference>
<dbReference type="GO" id="GO:0005829">
    <property type="term" value="C:cytosol"/>
    <property type="evidence" value="ECO:0007669"/>
    <property type="project" value="TreeGrafter"/>
</dbReference>
<gene>
    <name evidence="14 16" type="primary">ligA</name>
    <name evidence="16" type="ORF">CFX0092_A0291</name>
</gene>
<proteinExistence type="inferred from homology"/>
<evidence type="ECO:0000256" key="14">
    <source>
        <dbReference type="HAMAP-Rule" id="MF_01588"/>
    </source>
</evidence>
<evidence type="ECO:0000256" key="11">
    <source>
        <dbReference type="ARBA" id="ARBA00023204"/>
    </source>
</evidence>